<feature type="compositionally biased region" description="Low complexity" evidence="8">
    <location>
        <begin position="246"/>
        <end position="264"/>
    </location>
</feature>
<dbReference type="InterPro" id="IPR050704">
    <property type="entry name" value="Peptidase_C85-like"/>
</dbReference>
<dbReference type="GO" id="GO:0006508">
    <property type="term" value="P:proteolysis"/>
    <property type="evidence" value="ECO:0007669"/>
    <property type="project" value="UniProtKB-KW"/>
</dbReference>
<evidence type="ECO:0000256" key="7">
    <source>
        <dbReference type="ARBA" id="ARBA00033460"/>
    </source>
</evidence>
<dbReference type="InterPro" id="IPR003323">
    <property type="entry name" value="OTU_dom"/>
</dbReference>
<dbReference type="Proteomes" id="UP000095282">
    <property type="component" value="Unplaced"/>
</dbReference>
<keyword evidence="10" id="KW-1185">Reference proteome</keyword>
<dbReference type="Pfam" id="PF02338">
    <property type="entry name" value="OTU"/>
    <property type="match status" value="1"/>
</dbReference>
<evidence type="ECO:0000256" key="6">
    <source>
        <dbReference type="ARBA" id="ARBA00022801"/>
    </source>
</evidence>
<dbReference type="FunFam" id="3.90.70.80:FF:000018">
    <property type="entry name" value="OTU domain-containing protein 5-B"/>
    <property type="match status" value="1"/>
</dbReference>
<feature type="region of interest" description="Disordered" evidence="8">
    <location>
        <begin position="116"/>
        <end position="146"/>
    </location>
</feature>
<evidence type="ECO:0000256" key="4">
    <source>
        <dbReference type="ARBA" id="ARBA00022670"/>
    </source>
</evidence>
<evidence type="ECO:0000256" key="5">
    <source>
        <dbReference type="ARBA" id="ARBA00022786"/>
    </source>
</evidence>
<feature type="compositionally biased region" description="Pro residues" evidence="8">
    <location>
        <begin position="129"/>
        <end position="139"/>
    </location>
</feature>
<dbReference type="InterPro" id="IPR038765">
    <property type="entry name" value="Papain-like_cys_pep_sf"/>
</dbReference>
<feature type="compositionally biased region" description="Low complexity" evidence="8">
    <location>
        <begin position="311"/>
        <end position="323"/>
    </location>
</feature>
<feature type="region of interest" description="Disordered" evidence="8">
    <location>
        <begin position="303"/>
        <end position="323"/>
    </location>
</feature>
<dbReference type="CDD" id="cd22752">
    <property type="entry name" value="OTU_OTUD5-like"/>
    <property type="match status" value="1"/>
</dbReference>
<keyword evidence="4" id="KW-0645">Protease</keyword>
<evidence type="ECO:0000313" key="10">
    <source>
        <dbReference type="Proteomes" id="UP000095282"/>
    </source>
</evidence>
<name>A0A1I7UH12_9PELO</name>
<organism evidence="10 11">
    <name type="scientific">Caenorhabditis tropicalis</name>
    <dbReference type="NCBI Taxonomy" id="1561998"/>
    <lineage>
        <taxon>Eukaryota</taxon>
        <taxon>Metazoa</taxon>
        <taxon>Ecdysozoa</taxon>
        <taxon>Nematoda</taxon>
        <taxon>Chromadorea</taxon>
        <taxon>Rhabditida</taxon>
        <taxon>Rhabditina</taxon>
        <taxon>Rhabditomorpha</taxon>
        <taxon>Rhabditoidea</taxon>
        <taxon>Rhabditidae</taxon>
        <taxon>Peloderinae</taxon>
        <taxon>Caenorhabditis</taxon>
    </lineage>
</organism>
<feature type="region of interest" description="Disordered" evidence="8">
    <location>
        <begin position="240"/>
        <end position="268"/>
    </location>
</feature>
<dbReference type="Gene3D" id="3.90.70.80">
    <property type="match status" value="1"/>
</dbReference>
<protein>
    <recommendedName>
        <fullName evidence="3">ubiquitinyl hydrolase 1</fullName>
        <ecNumber evidence="3">3.4.19.12</ecNumber>
    </recommendedName>
    <alternativeName>
        <fullName evidence="7">Deubiquitinating enzyme A</fullName>
    </alternativeName>
</protein>
<keyword evidence="6" id="KW-0378">Hydrolase</keyword>
<accession>A0A1I7UH12</accession>
<comment type="catalytic activity">
    <reaction evidence="1">
        <text>Thiol-dependent hydrolysis of ester, thioester, amide, peptide and isopeptide bonds formed by the C-terminal Gly of ubiquitin (a 76-residue protein attached to proteins as an intracellular targeting signal).</text>
        <dbReference type="EC" id="3.4.19.12"/>
    </reaction>
</comment>
<dbReference type="AlphaFoldDB" id="A0A1I7UH12"/>
<dbReference type="PANTHER" id="PTHR12419">
    <property type="entry name" value="OTU DOMAIN CONTAINING PROTEIN"/>
    <property type="match status" value="1"/>
</dbReference>
<dbReference type="STRING" id="1561998.A0A1I7UH12"/>
<evidence type="ECO:0000256" key="8">
    <source>
        <dbReference type="SAM" id="MobiDB-lite"/>
    </source>
</evidence>
<comment type="similarity">
    <text evidence="2">Belongs to the peptidase C85 family.</text>
</comment>
<dbReference type="SUPFAM" id="SSF54001">
    <property type="entry name" value="Cysteine proteinases"/>
    <property type="match status" value="1"/>
</dbReference>
<feature type="domain" description="OTU" evidence="9">
    <location>
        <begin position="20"/>
        <end position="163"/>
    </location>
</feature>
<evidence type="ECO:0000256" key="2">
    <source>
        <dbReference type="ARBA" id="ARBA00010407"/>
    </source>
</evidence>
<dbReference type="GO" id="GO:0004843">
    <property type="term" value="F:cysteine-type deubiquitinase activity"/>
    <property type="evidence" value="ECO:0007669"/>
    <property type="project" value="UniProtKB-EC"/>
</dbReference>
<dbReference type="PROSITE" id="PS50802">
    <property type="entry name" value="OTU"/>
    <property type="match status" value="1"/>
</dbReference>
<dbReference type="eggNOG" id="KOG2605">
    <property type="taxonomic scope" value="Eukaryota"/>
</dbReference>
<evidence type="ECO:0000256" key="1">
    <source>
        <dbReference type="ARBA" id="ARBA00000707"/>
    </source>
</evidence>
<keyword evidence="5" id="KW-0833">Ubl conjugation pathway</keyword>
<dbReference type="GO" id="GO:0061578">
    <property type="term" value="F:K63-linked deubiquitinase activity"/>
    <property type="evidence" value="ECO:0007669"/>
    <property type="project" value="TreeGrafter"/>
</dbReference>
<dbReference type="EC" id="3.4.19.12" evidence="3"/>
<evidence type="ECO:0000259" key="9">
    <source>
        <dbReference type="PROSITE" id="PS50802"/>
    </source>
</evidence>
<evidence type="ECO:0000313" key="11">
    <source>
        <dbReference type="WBParaSite" id="Csp11.Scaffold629.g9241.t2"/>
    </source>
</evidence>
<reference evidence="11" key="1">
    <citation type="submission" date="2016-11" db="UniProtKB">
        <authorList>
            <consortium name="WormBaseParasite"/>
        </authorList>
    </citation>
    <scope>IDENTIFICATION</scope>
</reference>
<sequence length="323" mass="35488">MRVGVARETQFAEALGRRGLVIKEMVGDGACMFRAIAEQIYGDQEMHGEIRNLCMNYMANNQDHFRAFITEDYDAYIQRKRNPNVHGNHVELQAISEMFARPVEVYQYNDEPINVLLPREDPTADPPADGAPPANPPAPQNEQNPPFRLSYHRAVHYNAILAPNVPTIGVGLGLPGMVPGAADKDLLTKALAKSELEHIEETMLQDKIDLTDYQRTQADLEDQIARESLMTYLNDLEKARGEQAGPSEPSTSSATAPSESAAPPVESRGGLYEELLAAQSLEWDPYTDDVAIAEALLVSQQDFLSQQQNKPGPSSDEGPSSSG</sequence>
<dbReference type="GO" id="GO:0016579">
    <property type="term" value="P:protein deubiquitination"/>
    <property type="evidence" value="ECO:0007669"/>
    <property type="project" value="TreeGrafter"/>
</dbReference>
<proteinExistence type="inferred from homology"/>
<dbReference type="PANTHER" id="PTHR12419:SF4">
    <property type="entry name" value="OTU DOMAIN-CONTAINING PROTEIN 5"/>
    <property type="match status" value="1"/>
</dbReference>
<evidence type="ECO:0000256" key="3">
    <source>
        <dbReference type="ARBA" id="ARBA00012759"/>
    </source>
</evidence>
<dbReference type="WBParaSite" id="Csp11.Scaffold629.g9241.t2">
    <property type="protein sequence ID" value="Csp11.Scaffold629.g9241.t2"/>
    <property type="gene ID" value="Csp11.Scaffold629.g9241"/>
</dbReference>